<comment type="caution">
    <text evidence="2">The sequence shown here is derived from an EMBL/GenBank/DDBJ whole genome shotgun (WGS) entry which is preliminary data.</text>
</comment>
<feature type="transmembrane region" description="Helical" evidence="1">
    <location>
        <begin position="87"/>
        <end position="109"/>
    </location>
</feature>
<keyword evidence="1" id="KW-0812">Transmembrane</keyword>
<gene>
    <name evidence="2" type="ORF">C8D97_11310</name>
</gene>
<feature type="transmembrane region" description="Helical" evidence="1">
    <location>
        <begin position="422"/>
        <end position="441"/>
    </location>
</feature>
<dbReference type="EMBL" id="QGGU01000013">
    <property type="protein sequence ID" value="PWK46327.1"/>
    <property type="molecule type" value="Genomic_DNA"/>
</dbReference>
<keyword evidence="1" id="KW-1133">Transmembrane helix</keyword>
<keyword evidence="3" id="KW-1185">Reference proteome</keyword>
<feature type="transmembrane region" description="Helical" evidence="1">
    <location>
        <begin position="392"/>
        <end position="415"/>
    </location>
</feature>
<feature type="transmembrane region" description="Helical" evidence="1">
    <location>
        <begin position="180"/>
        <end position="198"/>
    </location>
</feature>
<evidence type="ECO:0000313" key="2">
    <source>
        <dbReference type="EMBL" id="PWK46327.1"/>
    </source>
</evidence>
<dbReference type="AlphaFoldDB" id="A0A316FWA0"/>
<protein>
    <submittedName>
        <fullName evidence="2">Uncharacterized protein</fullName>
    </submittedName>
</protein>
<organism evidence="2 3">
    <name type="scientific">Pleionea mediterranea</name>
    <dbReference type="NCBI Taxonomy" id="523701"/>
    <lineage>
        <taxon>Bacteria</taxon>
        <taxon>Pseudomonadati</taxon>
        <taxon>Pseudomonadota</taxon>
        <taxon>Gammaproteobacteria</taxon>
        <taxon>Oceanospirillales</taxon>
        <taxon>Pleioneaceae</taxon>
        <taxon>Pleionea</taxon>
    </lineage>
</organism>
<dbReference type="RefSeq" id="WP_109764767.1">
    <property type="nucleotide sequence ID" value="NZ_QGGU01000013.1"/>
</dbReference>
<feature type="transmembrane region" description="Helical" evidence="1">
    <location>
        <begin position="368"/>
        <end position="386"/>
    </location>
</feature>
<sequence>MKSLTVFNSIFQRSKLFNLVSAAIYSTFFALFLLVISHKESQNTPIMFVTLALTLQLLYHSSWSRFFSETIRSPFNFLKPGFIRSAYWSQSLYLFITVFIPIIIGFFLLNIDSGYFLFVAMIGISSFALMNFNQITGAIWTSVIILWSAGEEAKFFNSVEESKTTETLINHHFSYLPVDSHWLALVVIAFSIYLLYFFTKLTPKKTIDSSCSNNDEIQLRYKARGKISSFIDQAWLQFKYRFFQSIGVFNSRIEVVLMSGQYQSIFLFRLFVFVLAIFSINNHLITDFFIGLGDGFNAGFSDSSNSNYEFNNSEIITLSIFCLALLGIFDNSIFSRFLFAQRFLWLREPVDGITSFKALFTGSLVRKMMFEIGFSLTTFILILIEFKLEFTILLFLLLGYLCLKSYSIIVGYLTLLSNHRKVSYFCSVAAYAIFFVFWVLISTVVTVADLVVLAVLSVLFLSIIVYGFNRIKHSKTFTY</sequence>
<feature type="transmembrane region" description="Helical" evidence="1">
    <location>
        <begin position="266"/>
        <end position="285"/>
    </location>
</feature>
<keyword evidence="1" id="KW-0472">Membrane</keyword>
<feature type="transmembrane region" description="Helical" evidence="1">
    <location>
        <begin position="16"/>
        <end position="36"/>
    </location>
</feature>
<feature type="transmembrane region" description="Helical" evidence="1">
    <location>
        <begin position="116"/>
        <end position="149"/>
    </location>
</feature>
<accession>A0A316FWA0</accession>
<evidence type="ECO:0000256" key="1">
    <source>
        <dbReference type="SAM" id="Phobius"/>
    </source>
</evidence>
<reference evidence="2 3" key="1">
    <citation type="submission" date="2018-05" db="EMBL/GenBank/DDBJ databases">
        <title>Genomic Encyclopedia of Type Strains, Phase IV (KMG-IV): sequencing the most valuable type-strain genomes for metagenomic binning, comparative biology and taxonomic classification.</title>
        <authorList>
            <person name="Goeker M."/>
        </authorList>
    </citation>
    <scope>NUCLEOTIDE SEQUENCE [LARGE SCALE GENOMIC DNA]</scope>
    <source>
        <strain evidence="2 3">DSM 25350</strain>
    </source>
</reference>
<proteinExistence type="predicted"/>
<feature type="transmembrane region" description="Helical" evidence="1">
    <location>
        <begin position="315"/>
        <end position="339"/>
    </location>
</feature>
<name>A0A316FWA0_9GAMM</name>
<feature type="transmembrane region" description="Helical" evidence="1">
    <location>
        <begin position="447"/>
        <end position="468"/>
    </location>
</feature>
<evidence type="ECO:0000313" key="3">
    <source>
        <dbReference type="Proteomes" id="UP000245790"/>
    </source>
</evidence>
<dbReference type="Proteomes" id="UP000245790">
    <property type="component" value="Unassembled WGS sequence"/>
</dbReference>